<dbReference type="EMBL" id="BARS01007208">
    <property type="protein sequence ID" value="GAF79849.1"/>
    <property type="molecule type" value="Genomic_DNA"/>
</dbReference>
<reference evidence="1" key="1">
    <citation type="journal article" date="2014" name="Front. Microbiol.">
        <title>High frequency of phylogenetically diverse reductive dehalogenase-homologous genes in deep subseafloor sedimentary metagenomes.</title>
        <authorList>
            <person name="Kawai M."/>
            <person name="Futagami T."/>
            <person name="Toyoda A."/>
            <person name="Takaki Y."/>
            <person name="Nishi S."/>
            <person name="Hori S."/>
            <person name="Arai W."/>
            <person name="Tsubouchi T."/>
            <person name="Morono Y."/>
            <person name="Uchiyama I."/>
            <person name="Ito T."/>
            <person name="Fujiyama A."/>
            <person name="Inagaki F."/>
            <person name="Takami H."/>
        </authorList>
    </citation>
    <scope>NUCLEOTIDE SEQUENCE</scope>
    <source>
        <strain evidence="1">Expedition CK06-06</strain>
    </source>
</reference>
<comment type="caution">
    <text evidence="1">The sequence shown here is derived from an EMBL/GenBank/DDBJ whole genome shotgun (WGS) entry which is preliminary data.</text>
</comment>
<sequence length="64" mass="7616">MKKEPDWESMVLGRTQAIDFIGGLMEEWRKMAEQYRVIYKTGLAECYEECAEMLETKIEDFSRT</sequence>
<gene>
    <name evidence="1" type="ORF">S01H1_13920</name>
</gene>
<organism evidence="1">
    <name type="scientific">marine sediment metagenome</name>
    <dbReference type="NCBI Taxonomy" id="412755"/>
    <lineage>
        <taxon>unclassified sequences</taxon>
        <taxon>metagenomes</taxon>
        <taxon>ecological metagenomes</taxon>
    </lineage>
</organism>
<protein>
    <submittedName>
        <fullName evidence="1">Uncharacterized protein</fullName>
    </submittedName>
</protein>
<name>X0SFR5_9ZZZZ</name>
<proteinExistence type="predicted"/>
<dbReference type="AlphaFoldDB" id="X0SFR5"/>
<accession>X0SFR5</accession>
<evidence type="ECO:0000313" key="1">
    <source>
        <dbReference type="EMBL" id="GAF79849.1"/>
    </source>
</evidence>